<accession>A0ABR1CFX4</accession>
<evidence type="ECO:0000313" key="3">
    <source>
        <dbReference type="Proteomes" id="UP001303046"/>
    </source>
</evidence>
<feature type="compositionally biased region" description="Polar residues" evidence="1">
    <location>
        <begin position="76"/>
        <end position="87"/>
    </location>
</feature>
<reference evidence="2 3" key="1">
    <citation type="submission" date="2023-08" db="EMBL/GenBank/DDBJ databases">
        <title>A Necator americanus chromosomal reference genome.</title>
        <authorList>
            <person name="Ilik V."/>
            <person name="Petrzelkova K.J."/>
            <person name="Pardy F."/>
            <person name="Fuh T."/>
            <person name="Niatou-Singa F.S."/>
            <person name="Gouil Q."/>
            <person name="Baker L."/>
            <person name="Ritchie M.E."/>
            <person name="Jex A.R."/>
            <person name="Gazzola D."/>
            <person name="Li H."/>
            <person name="Toshio Fujiwara R."/>
            <person name="Zhan B."/>
            <person name="Aroian R.V."/>
            <person name="Pafco B."/>
            <person name="Schwarz E.M."/>
        </authorList>
    </citation>
    <scope>NUCLEOTIDE SEQUENCE [LARGE SCALE GENOMIC DNA]</scope>
    <source>
        <strain evidence="2 3">Aroian</strain>
        <tissue evidence="2">Whole animal</tissue>
    </source>
</reference>
<protein>
    <submittedName>
        <fullName evidence="2">Uncharacterized protein</fullName>
    </submittedName>
</protein>
<gene>
    <name evidence="2" type="primary">Necator_chrII.g7612</name>
    <name evidence="2" type="ORF">RB195_019818</name>
</gene>
<evidence type="ECO:0000256" key="1">
    <source>
        <dbReference type="SAM" id="MobiDB-lite"/>
    </source>
</evidence>
<evidence type="ECO:0000313" key="2">
    <source>
        <dbReference type="EMBL" id="KAK6737346.1"/>
    </source>
</evidence>
<dbReference type="Proteomes" id="UP001303046">
    <property type="component" value="Unassembled WGS sequence"/>
</dbReference>
<dbReference type="EMBL" id="JAVFWL010000002">
    <property type="protein sequence ID" value="KAK6737346.1"/>
    <property type="molecule type" value="Genomic_DNA"/>
</dbReference>
<feature type="region of interest" description="Disordered" evidence="1">
    <location>
        <begin position="49"/>
        <end position="93"/>
    </location>
</feature>
<keyword evidence="3" id="KW-1185">Reference proteome</keyword>
<feature type="compositionally biased region" description="Basic and acidic residues" evidence="1">
    <location>
        <begin position="55"/>
        <end position="71"/>
    </location>
</feature>
<name>A0ABR1CFX4_NECAM</name>
<sequence length="93" mass="10423">MTTLIQGGPATNWATIALPPAIATAVRLARMQMREINWLCSSQRTVCTSFQSGSTRRDQRSQEPGDRRIDVGYESTMGSGRTNTKYNETNRLR</sequence>
<organism evidence="2 3">
    <name type="scientific">Necator americanus</name>
    <name type="common">Human hookworm</name>
    <dbReference type="NCBI Taxonomy" id="51031"/>
    <lineage>
        <taxon>Eukaryota</taxon>
        <taxon>Metazoa</taxon>
        <taxon>Ecdysozoa</taxon>
        <taxon>Nematoda</taxon>
        <taxon>Chromadorea</taxon>
        <taxon>Rhabditida</taxon>
        <taxon>Rhabditina</taxon>
        <taxon>Rhabditomorpha</taxon>
        <taxon>Strongyloidea</taxon>
        <taxon>Ancylostomatidae</taxon>
        <taxon>Bunostominae</taxon>
        <taxon>Necator</taxon>
    </lineage>
</organism>
<proteinExistence type="predicted"/>
<comment type="caution">
    <text evidence="2">The sequence shown here is derived from an EMBL/GenBank/DDBJ whole genome shotgun (WGS) entry which is preliminary data.</text>
</comment>